<comment type="caution">
    <text evidence="1">The sequence shown here is derived from an EMBL/GenBank/DDBJ whole genome shotgun (WGS) entry which is preliminary data.</text>
</comment>
<dbReference type="RefSeq" id="WP_024732761.1">
    <property type="nucleotide sequence ID" value="NZ_BAABYU010000001.1"/>
</dbReference>
<accession>A0A3E3K533</accession>
<dbReference type="Proteomes" id="UP000261080">
    <property type="component" value="Unassembled WGS sequence"/>
</dbReference>
<protein>
    <submittedName>
        <fullName evidence="1">DUF1292 domain-containing protein</fullName>
    </submittedName>
</protein>
<name>A0A3E3K533_9FIRM</name>
<dbReference type="Pfam" id="PF06949">
    <property type="entry name" value="DUF1292"/>
    <property type="match status" value="1"/>
</dbReference>
<reference evidence="1 2" key="1">
    <citation type="submission" date="2018-08" db="EMBL/GenBank/DDBJ databases">
        <title>A genome reference for cultivated species of the human gut microbiota.</title>
        <authorList>
            <person name="Zou Y."/>
            <person name="Xue W."/>
            <person name="Luo G."/>
        </authorList>
    </citation>
    <scope>NUCLEOTIDE SEQUENCE [LARGE SCALE GENOMIC DNA]</scope>
    <source>
        <strain evidence="1 2">AF37-2AT</strain>
    </source>
</reference>
<keyword evidence="2" id="KW-1185">Reference proteome</keyword>
<evidence type="ECO:0000313" key="1">
    <source>
        <dbReference type="EMBL" id="RGE89814.1"/>
    </source>
</evidence>
<dbReference type="GeneID" id="97192957"/>
<dbReference type="OrthoDB" id="1934714at2"/>
<organism evidence="1 2">
    <name type="scientific">Sellimonas intestinalis</name>
    <dbReference type="NCBI Taxonomy" id="1653434"/>
    <lineage>
        <taxon>Bacteria</taxon>
        <taxon>Bacillati</taxon>
        <taxon>Bacillota</taxon>
        <taxon>Clostridia</taxon>
        <taxon>Lachnospirales</taxon>
        <taxon>Lachnospiraceae</taxon>
        <taxon>Sellimonas</taxon>
    </lineage>
</organism>
<dbReference type="AlphaFoldDB" id="A0A3E3K533"/>
<gene>
    <name evidence="1" type="ORF">DW016_00625</name>
</gene>
<dbReference type="InterPro" id="IPR009711">
    <property type="entry name" value="UPF0473"/>
</dbReference>
<sequence>MEKIMFMPEGSDKPASFYVLEQTKIRGFSYILVTDREEGDAECLILKEKSKSEGEDALYEIVEDEVELQAVSKVFEELLEDVGIEL</sequence>
<proteinExistence type="predicted"/>
<evidence type="ECO:0000313" key="2">
    <source>
        <dbReference type="Proteomes" id="UP000261080"/>
    </source>
</evidence>
<dbReference type="EMBL" id="QVLX01000001">
    <property type="protein sequence ID" value="RGE89814.1"/>
    <property type="molecule type" value="Genomic_DNA"/>
</dbReference>